<keyword evidence="2" id="KW-1185">Reference proteome</keyword>
<comment type="caution">
    <text evidence="1">The sequence shown here is derived from an EMBL/GenBank/DDBJ whole genome shotgun (WGS) entry which is preliminary data.</text>
</comment>
<organism evidence="1 2">
    <name type="scientific">Neophaeococcomyces mojaviensis</name>
    <dbReference type="NCBI Taxonomy" id="3383035"/>
    <lineage>
        <taxon>Eukaryota</taxon>
        <taxon>Fungi</taxon>
        <taxon>Dikarya</taxon>
        <taxon>Ascomycota</taxon>
        <taxon>Pezizomycotina</taxon>
        <taxon>Eurotiomycetes</taxon>
        <taxon>Chaetothyriomycetidae</taxon>
        <taxon>Chaetothyriales</taxon>
        <taxon>Chaetothyriales incertae sedis</taxon>
        <taxon>Neophaeococcomyces</taxon>
    </lineage>
</organism>
<sequence length="409" mass="44744">MSHAPKQTSSVAHDTSSTPQSSYSSQEYAQDFNMSGGGLLDHDTKVYLFKKYRQFWASGPAAAVAVLAGSPFENIKTRMQSKHFSSAFSAAKFVYQYEGIRGFWAGTLAPLISITANRVAGFIIYRKAKYEVDRVIESATGSSPLEWVNTAGTYPNLSTLVCFSTAGMIQGAVLTPILTPIELLKNASQTAVLMSGDDQTRRGKNRVSTIGAARQIIRQHGVTRLWKGFNLHLARDVIGGGVYFGVYESCKQALGSYYGDEMKNTPWAIPLAGAICGISSWVVVSLLYHSSSTLQTFVNNSIQTYPIDTMKTRAQNQLLTGQAPVPTPALSDHLTDEAAKAAKKAAKQASRQGRWRGIEMVIVRTAIQNMIQMTAFEQVKVLIDNAKFKNGSKTLPHINREKGRDRKVG</sequence>
<protein>
    <submittedName>
        <fullName evidence="1">Uncharacterized protein</fullName>
    </submittedName>
</protein>
<name>A0ACC3A1C6_9EURO</name>
<dbReference type="Proteomes" id="UP001172386">
    <property type="component" value="Unassembled WGS sequence"/>
</dbReference>
<gene>
    <name evidence="1" type="ORF">H2198_007027</name>
</gene>
<accession>A0ACC3A1C6</accession>
<evidence type="ECO:0000313" key="1">
    <source>
        <dbReference type="EMBL" id="KAJ9653861.1"/>
    </source>
</evidence>
<reference evidence="1" key="1">
    <citation type="submission" date="2022-10" db="EMBL/GenBank/DDBJ databases">
        <title>Culturing micro-colonial fungi from biological soil crusts in the Mojave desert and describing Neophaeococcomyces mojavensis, and introducing the new genera and species Taxawa tesnikishii.</title>
        <authorList>
            <person name="Kurbessoian T."/>
            <person name="Stajich J.E."/>
        </authorList>
    </citation>
    <scope>NUCLEOTIDE SEQUENCE</scope>
    <source>
        <strain evidence="1">JES_112</strain>
    </source>
</reference>
<proteinExistence type="predicted"/>
<evidence type="ECO:0000313" key="2">
    <source>
        <dbReference type="Proteomes" id="UP001172386"/>
    </source>
</evidence>
<dbReference type="EMBL" id="JAPDRQ010000139">
    <property type="protein sequence ID" value="KAJ9653861.1"/>
    <property type="molecule type" value="Genomic_DNA"/>
</dbReference>